<protein>
    <submittedName>
        <fullName evidence="1">Uncharacterized protein</fullName>
    </submittedName>
</protein>
<reference evidence="1 2" key="1">
    <citation type="submission" date="2019-10" db="EMBL/GenBank/DDBJ databases">
        <authorList>
            <person name="Lin L.C."/>
        </authorList>
    </citation>
    <scope>NUCLEOTIDE SEQUENCE [LARGE SCALE GENOMIC DNA]</scope>
</reference>
<proteinExistence type="predicted"/>
<evidence type="ECO:0000313" key="2">
    <source>
        <dbReference type="Proteomes" id="UP000325783"/>
    </source>
</evidence>
<evidence type="ECO:0000313" key="1">
    <source>
        <dbReference type="EMBL" id="QFR59790.1"/>
    </source>
</evidence>
<keyword evidence="2" id="KW-1185">Reference proteome</keyword>
<accession>A0A5P8PR69</accession>
<sequence length="57" mass="6521">MKIKCKKTLILKPTNIEAITAGVEYEVANKDEWGTLIINNEGVKHHFDDVDLAIYFE</sequence>
<dbReference type="Proteomes" id="UP000325783">
    <property type="component" value="Segment"/>
</dbReference>
<organism evidence="1 2">
    <name type="scientific">Vibrio phage phi50-12</name>
    <dbReference type="NCBI Taxonomy" id="2654972"/>
    <lineage>
        <taxon>Viruses</taxon>
        <taxon>Duplodnaviria</taxon>
        <taxon>Heunggongvirae</taxon>
        <taxon>Uroviricota</taxon>
        <taxon>Caudoviricetes</taxon>
        <taxon>Schitoviridae</taxon>
        <taxon>Penintadodekavirus</taxon>
        <taxon>Penintadodekavirus 5012</taxon>
    </lineage>
</organism>
<dbReference type="EMBL" id="MN584918">
    <property type="protein sequence ID" value="QFR59790.1"/>
    <property type="molecule type" value="Genomic_DNA"/>
</dbReference>
<name>A0A5P8PR69_9CAUD</name>
<gene>
    <name evidence="1" type="ORF">VOWphi5012_006</name>
</gene>